<dbReference type="AlphaFoldDB" id="A0A6I3I3P2"/>
<comment type="caution">
    <text evidence="4">The sequence shown here is derived from an EMBL/GenBank/DDBJ whole genome shotgun (WGS) entry which is preliminary data.</text>
</comment>
<name>A0A6I3I3P2_9MICO</name>
<keyword evidence="2" id="KW-0812">Transmembrane</keyword>
<keyword evidence="5" id="KW-1185">Reference proteome</keyword>
<evidence type="ECO:0000256" key="2">
    <source>
        <dbReference type="SAM" id="Phobius"/>
    </source>
</evidence>
<accession>A0A6I3I3P2</accession>
<dbReference type="InterPro" id="IPR008984">
    <property type="entry name" value="SMAD_FHA_dom_sf"/>
</dbReference>
<keyword evidence="1" id="KW-0597">Phosphoprotein</keyword>
<reference evidence="4 5" key="1">
    <citation type="submission" date="2019-11" db="EMBL/GenBank/DDBJ databases">
        <title>Whole genome sequencing identifies a novel species of the genus Arsenicicoccus isolated from human blood.</title>
        <authorList>
            <person name="Jeong J.H."/>
            <person name="Kweon O.J."/>
            <person name="Kim H.R."/>
            <person name="Kim T.-H."/>
            <person name="Ha S.-M."/>
            <person name="Lee M.-K."/>
        </authorList>
    </citation>
    <scope>NUCLEOTIDE SEQUENCE [LARGE SCALE GENOMIC DNA]</scope>
    <source>
        <strain evidence="4 5">MKL-02</strain>
    </source>
</reference>
<dbReference type="SUPFAM" id="SSF49879">
    <property type="entry name" value="SMAD/FHA domain"/>
    <property type="match status" value="1"/>
</dbReference>
<dbReference type="InterPro" id="IPR050923">
    <property type="entry name" value="Cell_Proc_Reg/RNA_Proc"/>
</dbReference>
<protein>
    <submittedName>
        <fullName evidence="4">FHA domain-containing protein</fullName>
    </submittedName>
</protein>
<dbReference type="InterPro" id="IPR000253">
    <property type="entry name" value="FHA_dom"/>
</dbReference>
<keyword evidence="2" id="KW-1133">Transmembrane helix</keyword>
<dbReference type="Pfam" id="PF00498">
    <property type="entry name" value="FHA"/>
    <property type="match status" value="1"/>
</dbReference>
<feature type="transmembrane region" description="Helical" evidence="2">
    <location>
        <begin position="6"/>
        <end position="28"/>
    </location>
</feature>
<evidence type="ECO:0000259" key="3">
    <source>
        <dbReference type="PROSITE" id="PS50006"/>
    </source>
</evidence>
<proteinExistence type="predicted"/>
<dbReference type="SMART" id="SM00240">
    <property type="entry name" value="FHA"/>
    <property type="match status" value="1"/>
</dbReference>
<sequence>MSELTLTIIRLGLLVGLWFFVFSLAGVLRRDLYGTRVSPRAGRRPAVAPRRRSNEPTRIVVTEGGLRGTTINLKESGVLVGRNPECALILDDDFASGRHCRVYRDDQGWKVEDLRSTNGTYLGEERLTDITPVGVGSQLRIGRTVLELRK</sequence>
<organism evidence="4 5">
    <name type="scientific">Arsenicicoccus cauae</name>
    <dbReference type="NCBI Taxonomy" id="2663847"/>
    <lineage>
        <taxon>Bacteria</taxon>
        <taxon>Bacillati</taxon>
        <taxon>Actinomycetota</taxon>
        <taxon>Actinomycetes</taxon>
        <taxon>Micrococcales</taxon>
        <taxon>Intrasporangiaceae</taxon>
        <taxon>Arsenicicoccus</taxon>
    </lineage>
</organism>
<dbReference type="PROSITE" id="PS50006">
    <property type="entry name" value="FHA_DOMAIN"/>
    <property type="match status" value="1"/>
</dbReference>
<gene>
    <name evidence="4" type="ORF">GGG17_02140</name>
</gene>
<evidence type="ECO:0000256" key="1">
    <source>
        <dbReference type="ARBA" id="ARBA00022553"/>
    </source>
</evidence>
<evidence type="ECO:0000313" key="4">
    <source>
        <dbReference type="EMBL" id="MTB70794.1"/>
    </source>
</evidence>
<keyword evidence="2" id="KW-0472">Membrane</keyword>
<feature type="domain" description="FHA" evidence="3">
    <location>
        <begin position="78"/>
        <end position="127"/>
    </location>
</feature>
<dbReference type="Proteomes" id="UP000431092">
    <property type="component" value="Unassembled WGS sequence"/>
</dbReference>
<dbReference type="PANTHER" id="PTHR23308">
    <property type="entry name" value="NUCLEAR INHIBITOR OF PROTEIN PHOSPHATASE-1"/>
    <property type="match status" value="1"/>
</dbReference>
<dbReference type="Gene3D" id="2.60.200.20">
    <property type="match status" value="1"/>
</dbReference>
<dbReference type="EMBL" id="WLVL01000007">
    <property type="protein sequence ID" value="MTB70794.1"/>
    <property type="molecule type" value="Genomic_DNA"/>
</dbReference>
<dbReference type="RefSeq" id="WP_029210870.1">
    <property type="nucleotide sequence ID" value="NZ_WLVL01000007.1"/>
</dbReference>
<evidence type="ECO:0000313" key="5">
    <source>
        <dbReference type="Proteomes" id="UP000431092"/>
    </source>
</evidence>